<dbReference type="AlphaFoldDB" id="U6G217"/>
<feature type="region of interest" description="Disordered" evidence="1">
    <location>
        <begin position="246"/>
        <end position="267"/>
    </location>
</feature>
<name>U6G217_9EIME</name>
<feature type="region of interest" description="Disordered" evidence="1">
    <location>
        <begin position="1"/>
        <end position="20"/>
    </location>
</feature>
<evidence type="ECO:0000256" key="1">
    <source>
        <dbReference type="SAM" id="MobiDB-lite"/>
    </source>
</evidence>
<protein>
    <submittedName>
        <fullName evidence="2">Uncharacterized protein</fullName>
    </submittedName>
</protein>
<evidence type="ECO:0000313" key="3">
    <source>
        <dbReference type="Proteomes" id="UP000018201"/>
    </source>
</evidence>
<feature type="compositionally biased region" description="Polar residues" evidence="1">
    <location>
        <begin position="34"/>
        <end position="47"/>
    </location>
</feature>
<accession>U6G217</accession>
<sequence>MKCPWKHSPTVRLAPPATGRERVELSLTGDGLGNATTVGGRSVRSSTPLPPAGPTQKQRGHSHWQKRAGSLTSLPTLSREGLSAERLKPSSCTEHLGLKGTKSKAAIPYLADKKPGSGLCVTNAGSLVLETRQKGPVKPGVVAVKSQEPRGSLKDDEPVGTVAINTDFALRPPWAAVHIGSHDLSSCPPQPRRIISAARAAAASFMGKHQRSEHRSSSLASHVSFIPRRRTFTTFREWLAEDHRHSRRAWGPSGQFPARRGLSHSATTERSRILLSAAAMQRSVVESRARHAVEAEVRELSTSQTPQQQQEAYAKAQQKALALQRQEQPSVDEAVAKEEARAAAAAGRSSQVSTRQ</sequence>
<evidence type="ECO:0000313" key="2">
    <source>
        <dbReference type="EMBL" id="CDI74190.1"/>
    </source>
</evidence>
<organism evidence="2 3">
    <name type="scientific">Eimeria praecox</name>
    <dbReference type="NCBI Taxonomy" id="51316"/>
    <lineage>
        <taxon>Eukaryota</taxon>
        <taxon>Sar</taxon>
        <taxon>Alveolata</taxon>
        <taxon>Apicomplexa</taxon>
        <taxon>Conoidasida</taxon>
        <taxon>Coccidia</taxon>
        <taxon>Eucoccidiorida</taxon>
        <taxon>Eimeriorina</taxon>
        <taxon>Eimeriidae</taxon>
        <taxon>Eimeria</taxon>
    </lineage>
</organism>
<gene>
    <name evidence="2" type="ORF">EPH_0001760</name>
</gene>
<dbReference type="EMBL" id="HG689923">
    <property type="protein sequence ID" value="CDI74190.1"/>
    <property type="molecule type" value="Genomic_DNA"/>
</dbReference>
<feature type="region of interest" description="Disordered" evidence="1">
    <location>
        <begin position="27"/>
        <end position="88"/>
    </location>
</feature>
<dbReference type="VEuPathDB" id="ToxoDB:EPH_0001760"/>
<keyword evidence="3" id="KW-1185">Reference proteome</keyword>
<feature type="region of interest" description="Disordered" evidence="1">
    <location>
        <begin position="320"/>
        <end position="356"/>
    </location>
</feature>
<reference evidence="2" key="2">
    <citation type="submission" date="2013-10" db="EMBL/GenBank/DDBJ databases">
        <authorList>
            <person name="Aslett M."/>
        </authorList>
    </citation>
    <scope>NUCLEOTIDE SEQUENCE [LARGE SCALE GENOMIC DNA]</scope>
    <source>
        <strain evidence="2">Houghton</strain>
    </source>
</reference>
<dbReference type="Proteomes" id="UP000018201">
    <property type="component" value="Unassembled WGS sequence"/>
</dbReference>
<proteinExistence type="predicted"/>
<reference evidence="2" key="1">
    <citation type="submission" date="2013-10" db="EMBL/GenBank/DDBJ databases">
        <title>Genomic analysis of the causative agents of coccidiosis in chickens.</title>
        <authorList>
            <person name="Reid A.J."/>
            <person name="Blake D."/>
            <person name="Billington K."/>
            <person name="Browne H."/>
            <person name="Dunn M."/>
            <person name="Hung S."/>
            <person name="Kawahara F."/>
            <person name="Miranda-Saavedra D."/>
            <person name="Mourier T."/>
            <person name="Nagra H."/>
            <person name="Otto T.D."/>
            <person name="Rawlings N."/>
            <person name="Sanchez A."/>
            <person name="Sanders M."/>
            <person name="Subramaniam C."/>
            <person name="Tay Y."/>
            <person name="Dear P."/>
            <person name="Doerig C."/>
            <person name="Gruber A."/>
            <person name="Parkinson J."/>
            <person name="Shirley M."/>
            <person name="Wan K.L."/>
            <person name="Berriman M."/>
            <person name="Tomley F."/>
            <person name="Pain A."/>
        </authorList>
    </citation>
    <scope>NUCLEOTIDE SEQUENCE [LARGE SCALE GENOMIC DNA]</scope>
    <source>
        <strain evidence="2">Houghton</strain>
    </source>
</reference>